<evidence type="ECO:0000256" key="16">
    <source>
        <dbReference type="SAM" id="Phobius"/>
    </source>
</evidence>
<evidence type="ECO:0000256" key="8">
    <source>
        <dbReference type="ARBA" id="ARBA00022943"/>
    </source>
</evidence>
<accession>A0A9R1TBJ4</accession>
<keyword evidence="3 14" id="KW-0245">EGF-like domain</keyword>
<evidence type="ECO:0000256" key="9">
    <source>
        <dbReference type="ARBA" id="ARBA00023136"/>
    </source>
</evidence>
<dbReference type="InterPro" id="IPR011042">
    <property type="entry name" value="6-blade_b-propeller_TolB-like"/>
</dbReference>
<dbReference type="SUPFAM" id="SSF63825">
    <property type="entry name" value="YWTD domain"/>
    <property type="match status" value="1"/>
</dbReference>
<evidence type="ECO:0000259" key="17">
    <source>
        <dbReference type="PROSITE" id="PS50026"/>
    </source>
</evidence>
<evidence type="ECO:0000313" key="19">
    <source>
        <dbReference type="RefSeq" id="XP_011306557.1"/>
    </source>
</evidence>
<name>A0A9R1TBJ4_9HYME</name>
<comment type="similarity">
    <text evidence="12">Belongs to the cueball family.</text>
</comment>
<keyword evidence="4" id="KW-0732">Signal</keyword>
<dbReference type="Gene3D" id="2.10.25.10">
    <property type="entry name" value="Laminin"/>
    <property type="match status" value="1"/>
</dbReference>
<keyword evidence="6" id="KW-0221">Differentiation</keyword>
<evidence type="ECO:0000256" key="7">
    <source>
        <dbReference type="ARBA" id="ARBA00022871"/>
    </source>
</evidence>
<dbReference type="PROSITE" id="PS51120">
    <property type="entry name" value="LDLRB"/>
    <property type="match status" value="2"/>
</dbReference>
<keyword evidence="16" id="KW-1133">Transmembrane helix</keyword>
<dbReference type="RefSeq" id="XP_011306557.1">
    <property type="nucleotide sequence ID" value="XM_011308255.1"/>
</dbReference>
<dbReference type="CTD" id="38174"/>
<keyword evidence="10 14" id="KW-1015">Disulfide bond</keyword>
<evidence type="ECO:0000256" key="4">
    <source>
        <dbReference type="ARBA" id="ARBA00022729"/>
    </source>
</evidence>
<proteinExistence type="inferred from homology"/>
<dbReference type="GO" id="GO:0048477">
    <property type="term" value="P:oogenesis"/>
    <property type="evidence" value="ECO:0007669"/>
    <property type="project" value="UniProtKB-KW"/>
</dbReference>
<dbReference type="GeneID" id="105268586"/>
<feature type="domain" description="EGF-like" evidence="17">
    <location>
        <begin position="409"/>
        <end position="443"/>
    </location>
</feature>
<dbReference type="InterPro" id="IPR000033">
    <property type="entry name" value="LDLR_classB_rpt"/>
</dbReference>
<evidence type="ECO:0000256" key="5">
    <source>
        <dbReference type="ARBA" id="ARBA00022737"/>
    </source>
</evidence>
<evidence type="ECO:0000256" key="3">
    <source>
        <dbReference type="ARBA" id="ARBA00022536"/>
    </source>
</evidence>
<keyword evidence="9 16" id="KW-0472">Membrane</keyword>
<dbReference type="GO" id="GO:0042813">
    <property type="term" value="F:Wnt receptor activity"/>
    <property type="evidence" value="ECO:0007669"/>
    <property type="project" value="TreeGrafter"/>
</dbReference>
<dbReference type="GO" id="GO:0017147">
    <property type="term" value="F:Wnt-protein binding"/>
    <property type="evidence" value="ECO:0007669"/>
    <property type="project" value="TreeGrafter"/>
</dbReference>
<keyword evidence="16" id="KW-0812">Transmembrane</keyword>
<dbReference type="AlphaFoldDB" id="A0A9R1TBJ4"/>
<gene>
    <name evidence="19" type="primary">cue</name>
</gene>
<dbReference type="Gene3D" id="2.120.10.30">
    <property type="entry name" value="TolB, C-terminal domain"/>
    <property type="match status" value="1"/>
</dbReference>
<comment type="subcellular location">
    <subcellularLocation>
        <location evidence="1">Cell membrane</location>
        <topology evidence="1">Single-pass type I membrane protein</topology>
    </subcellularLocation>
</comment>
<keyword evidence="8" id="KW-0896">Oogenesis</keyword>
<keyword evidence="2" id="KW-1003">Cell membrane</keyword>
<keyword evidence="7" id="KW-0744">Spermatogenesis</keyword>
<dbReference type="SMART" id="SM00135">
    <property type="entry name" value="LY"/>
    <property type="match status" value="4"/>
</dbReference>
<evidence type="ECO:0000256" key="10">
    <source>
        <dbReference type="ARBA" id="ARBA00023157"/>
    </source>
</evidence>
<dbReference type="GO" id="GO:0060070">
    <property type="term" value="P:canonical Wnt signaling pathway"/>
    <property type="evidence" value="ECO:0007669"/>
    <property type="project" value="TreeGrafter"/>
</dbReference>
<dbReference type="PANTHER" id="PTHR46513">
    <property type="entry name" value="VITELLOGENIN RECEPTOR-LIKE PROTEIN-RELATED-RELATED"/>
    <property type="match status" value="1"/>
</dbReference>
<feature type="disulfide bond" evidence="14">
    <location>
        <begin position="413"/>
        <end position="423"/>
    </location>
</feature>
<reference evidence="19" key="1">
    <citation type="submission" date="2025-08" db="UniProtKB">
        <authorList>
            <consortium name="RefSeq"/>
        </authorList>
    </citation>
    <scope>IDENTIFICATION</scope>
    <source>
        <strain evidence="19">USDA-PBARC FA_bdor</strain>
        <tissue evidence="19">Whole organism</tissue>
    </source>
</reference>
<evidence type="ECO:0000256" key="6">
    <source>
        <dbReference type="ARBA" id="ARBA00022782"/>
    </source>
</evidence>
<dbReference type="GO" id="GO:0005886">
    <property type="term" value="C:plasma membrane"/>
    <property type="evidence" value="ECO:0007669"/>
    <property type="project" value="UniProtKB-SubCell"/>
</dbReference>
<evidence type="ECO:0000256" key="12">
    <source>
        <dbReference type="ARBA" id="ARBA00038070"/>
    </source>
</evidence>
<evidence type="ECO:0000256" key="13">
    <source>
        <dbReference type="ARBA" id="ARBA00040020"/>
    </source>
</evidence>
<feature type="repeat" description="LDL-receptor class B" evidence="15">
    <location>
        <begin position="171"/>
        <end position="215"/>
    </location>
</feature>
<dbReference type="Pfam" id="PF00058">
    <property type="entry name" value="Ldl_recept_b"/>
    <property type="match status" value="1"/>
</dbReference>
<evidence type="ECO:0000313" key="18">
    <source>
        <dbReference type="Proteomes" id="UP000694866"/>
    </source>
</evidence>
<feature type="transmembrane region" description="Helical" evidence="16">
    <location>
        <begin position="496"/>
        <end position="518"/>
    </location>
</feature>
<protein>
    <recommendedName>
        <fullName evidence="13">Protein cueball</fullName>
    </recommendedName>
</protein>
<evidence type="ECO:0000256" key="14">
    <source>
        <dbReference type="PROSITE-ProRule" id="PRU00076"/>
    </source>
</evidence>
<dbReference type="GO" id="GO:0007283">
    <property type="term" value="P:spermatogenesis"/>
    <property type="evidence" value="ECO:0007669"/>
    <property type="project" value="UniProtKB-KW"/>
</dbReference>
<evidence type="ECO:0000256" key="2">
    <source>
        <dbReference type="ARBA" id="ARBA00022475"/>
    </source>
</evidence>
<dbReference type="InterPro" id="IPR000742">
    <property type="entry name" value="EGF"/>
</dbReference>
<comment type="caution">
    <text evidence="14">Lacks conserved residue(s) required for the propagation of feature annotation.</text>
</comment>
<evidence type="ECO:0000256" key="1">
    <source>
        <dbReference type="ARBA" id="ARBA00004251"/>
    </source>
</evidence>
<keyword evidence="5" id="KW-0677">Repeat</keyword>
<keyword evidence="18" id="KW-1185">Reference proteome</keyword>
<dbReference type="Proteomes" id="UP000694866">
    <property type="component" value="Unplaced"/>
</dbReference>
<feature type="repeat" description="LDL-receptor class B" evidence="15">
    <location>
        <begin position="216"/>
        <end position="261"/>
    </location>
</feature>
<dbReference type="PANTHER" id="PTHR46513:SF42">
    <property type="entry name" value="PROTEIN CUEBALL"/>
    <property type="match status" value="1"/>
</dbReference>
<dbReference type="InterPro" id="IPR050778">
    <property type="entry name" value="Cueball_EGF_LRP_Nidogen"/>
</dbReference>
<keyword evidence="11" id="KW-0325">Glycoprotein</keyword>
<organism evidence="18 19">
    <name type="scientific">Fopius arisanus</name>
    <dbReference type="NCBI Taxonomy" id="64838"/>
    <lineage>
        <taxon>Eukaryota</taxon>
        <taxon>Metazoa</taxon>
        <taxon>Ecdysozoa</taxon>
        <taxon>Arthropoda</taxon>
        <taxon>Hexapoda</taxon>
        <taxon>Insecta</taxon>
        <taxon>Pterygota</taxon>
        <taxon>Neoptera</taxon>
        <taxon>Endopterygota</taxon>
        <taxon>Hymenoptera</taxon>
        <taxon>Apocrita</taxon>
        <taxon>Ichneumonoidea</taxon>
        <taxon>Braconidae</taxon>
        <taxon>Opiinae</taxon>
        <taxon>Fopius</taxon>
    </lineage>
</organism>
<dbReference type="PROSITE" id="PS50026">
    <property type="entry name" value="EGF_3"/>
    <property type="match status" value="1"/>
</dbReference>
<evidence type="ECO:0000256" key="15">
    <source>
        <dbReference type="PROSITE-ProRule" id="PRU00461"/>
    </source>
</evidence>
<dbReference type="KEGG" id="fas:105268586"/>
<sequence length="600" mass="67656">MELCYPRITRIFLILSIFGVLRAHARTWDLAVTIGREVNFFSSNGTLTGRLLNPAAVSLSAIAYDPESHEMYLGDIRNRNTSIFSKNLQEETKIWSPLLPNVNFTNIIGMVYDPVTSSLFYIDSILSSILRLRLTSNKSTRDFSESSSPPEVIIDLADKSPRSITLDLCTRTLYWTNSNRSSPSIESSDLSGTSRKTIINSNLYDPLAVAVDHTSGKLYWLDDEEGITYKVERSNLDGTQRELLAHGKHQQPVHLTIDEEFIYWTDWVHSAIWRLSKTPSPGREPEEWKSFLETNRDADPRSLVARDNLGHVDCVVVERMRESKSEANSEVYEGLITSTEDLGEDKKVEIVCLNGGHRQGNRCSCQKGYDGVQCETSVCHNFCVRGECEVHEGIPRCRCSSRFRGRRCEQDVCVGFCLNGGECEIQGGEPVCRCQDATGVRCQERIGGDGICGLLCTTGLQEFGDLDRIICRCLERNVTENSQCSMYIYGVQNKTLVIILSVIITVLTTSIIVLSYFVNKLRRRPRIKKRFVVSKNGITPLTSRPQLPGNQCEIMIEDCCNMNICETPCFEPNRRNPEPICNKKEEKNSLLLDMEGNNSC</sequence>
<dbReference type="OrthoDB" id="382013at2759"/>
<evidence type="ECO:0000256" key="11">
    <source>
        <dbReference type="ARBA" id="ARBA00023180"/>
    </source>
</evidence>